<keyword evidence="2" id="KW-1185">Reference proteome</keyword>
<evidence type="ECO:0000313" key="1">
    <source>
        <dbReference type="EMBL" id="RUO72919.1"/>
    </source>
</evidence>
<accession>A0A432Z527</accession>
<proteinExistence type="predicted"/>
<dbReference type="GO" id="GO:0016787">
    <property type="term" value="F:hydrolase activity"/>
    <property type="evidence" value="ECO:0007669"/>
    <property type="project" value="UniProtKB-KW"/>
</dbReference>
<name>A0A432Z527_9GAMM</name>
<dbReference type="InterPro" id="IPR029058">
    <property type="entry name" value="AB_hydrolase_fold"/>
</dbReference>
<comment type="caution">
    <text evidence="1">The sequence shown here is derived from an EMBL/GenBank/DDBJ whole genome shotgun (WGS) entry which is preliminary data.</text>
</comment>
<sequence>MQVVFNHGKESGPWGIKIKVLAKTAKNVGMGVNSIDYQGMDDPDIRVKKLLEYIERLSEPFVLVGSSMGGYVATVAAEKDSCKGLFLMAPAFYLGGQADFDQITPKCKINIVHGWKDTIVPVENSWRYAKRTHAQLNVVNDDHRLVDSLNQTNALFKEFLQTL</sequence>
<dbReference type="RefSeq" id="WP_126779137.1">
    <property type="nucleotide sequence ID" value="NZ_PIQC01000001.1"/>
</dbReference>
<evidence type="ECO:0000313" key="2">
    <source>
        <dbReference type="Proteomes" id="UP000288058"/>
    </source>
</evidence>
<dbReference type="Gene3D" id="3.40.50.1820">
    <property type="entry name" value="alpha/beta hydrolase"/>
    <property type="match status" value="1"/>
</dbReference>
<gene>
    <name evidence="1" type="ORF">CWI78_00290</name>
</gene>
<dbReference type="EMBL" id="PIQC01000001">
    <property type="protein sequence ID" value="RUO72919.1"/>
    <property type="molecule type" value="Genomic_DNA"/>
</dbReference>
<organism evidence="1 2">
    <name type="scientific">Idiomarina ramblicola</name>
    <dbReference type="NCBI Taxonomy" id="263724"/>
    <lineage>
        <taxon>Bacteria</taxon>
        <taxon>Pseudomonadati</taxon>
        <taxon>Pseudomonadota</taxon>
        <taxon>Gammaproteobacteria</taxon>
        <taxon>Alteromonadales</taxon>
        <taxon>Idiomarinaceae</taxon>
        <taxon>Idiomarina</taxon>
    </lineage>
</organism>
<dbReference type="SUPFAM" id="SSF53474">
    <property type="entry name" value="alpha/beta-Hydrolases"/>
    <property type="match status" value="1"/>
</dbReference>
<dbReference type="AlphaFoldDB" id="A0A432Z527"/>
<keyword evidence="1" id="KW-0378">Hydrolase</keyword>
<dbReference type="Proteomes" id="UP000288058">
    <property type="component" value="Unassembled WGS sequence"/>
</dbReference>
<protein>
    <submittedName>
        <fullName evidence="1">Alpha/beta hydrolase</fullName>
    </submittedName>
</protein>
<dbReference type="InterPro" id="IPR008886">
    <property type="entry name" value="UPF0227/Esterase_YqiA"/>
</dbReference>
<dbReference type="Pfam" id="PF05728">
    <property type="entry name" value="UPF0227"/>
    <property type="match status" value="1"/>
</dbReference>
<reference evidence="2" key="1">
    <citation type="journal article" date="2018" name="Front. Microbiol.">
        <title>Genome-Based Analysis Reveals the Taxonomy and Diversity of the Family Idiomarinaceae.</title>
        <authorList>
            <person name="Liu Y."/>
            <person name="Lai Q."/>
            <person name="Shao Z."/>
        </authorList>
    </citation>
    <scope>NUCLEOTIDE SEQUENCE [LARGE SCALE GENOMIC DNA]</scope>
    <source>
        <strain evidence="2">R22</strain>
    </source>
</reference>
<dbReference type="OrthoDB" id="264572at2"/>